<reference evidence="2 3" key="1">
    <citation type="submission" date="2015-08" db="EMBL/GenBank/DDBJ databases">
        <authorList>
            <person name="Babu N.S."/>
            <person name="Beckwith C.J."/>
            <person name="Beseler K.G."/>
            <person name="Brison A."/>
            <person name="Carone J.V."/>
            <person name="Caskin T.P."/>
            <person name="Diamond M."/>
            <person name="Durham M.E."/>
            <person name="Foxe J.M."/>
            <person name="Go M."/>
            <person name="Henderson B.A."/>
            <person name="Jones I.B."/>
            <person name="McGettigan J.A."/>
            <person name="Micheletti S.J."/>
            <person name="Nasrallah M.E."/>
            <person name="Ortiz D."/>
            <person name="Piller C.R."/>
            <person name="Privatt S.R."/>
            <person name="Schneider S.L."/>
            <person name="Sharp S."/>
            <person name="Smith T.C."/>
            <person name="Stanton J.D."/>
            <person name="Ullery H.E."/>
            <person name="Wilson R.J."/>
            <person name="Serrano M.G."/>
            <person name="Buck G."/>
            <person name="Lee V."/>
            <person name="Wang Y."/>
            <person name="Carvalho R."/>
            <person name="Voegtly L."/>
            <person name="Shi R."/>
            <person name="Duckworth R."/>
            <person name="Johnson A."/>
            <person name="Loviza R."/>
            <person name="Walstead R."/>
            <person name="Shah Z."/>
            <person name="Kiflezghi M."/>
            <person name="Wade K."/>
            <person name="Ball S.L."/>
            <person name="Bradley K.W."/>
            <person name="Asai D.J."/>
            <person name="Bowman C.A."/>
            <person name="Russell D.A."/>
            <person name="Pope W.H."/>
            <person name="Jacobs-Sera D."/>
            <person name="Hendrix R.W."/>
            <person name="Hatfull G.F."/>
        </authorList>
    </citation>
    <scope>NUCLEOTIDE SEQUENCE [LARGE SCALE GENOMIC DNA]</scope>
    <source>
        <strain evidence="2 3">DSM 27648</strain>
    </source>
</reference>
<protein>
    <submittedName>
        <fullName evidence="2">Uncharacterized protein</fullName>
    </submittedName>
</protein>
<sequence>MNTYRFHGFPRCRRTLVRRWMAVLQVTCRRYPSTSTARNWAFRAGVRDLVRRGVAISRPLVSRFPAPEVKTKRPPASRLLRRPLAWTEDFGAHDGRGPRNPRSLAQVCRELRLTIQSAQLSCAVGARSRACDPDERDSGSLGSPTVFGNDTVRRRATTNKPSIEPSP</sequence>
<feature type="compositionally biased region" description="Basic and acidic residues" evidence="1">
    <location>
        <begin position="129"/>
        <end position="138"/>
    </location>
</feature>
<dbReference type="Proteomes" id="UP000064967">
    <property type="component" value="Chromosome"/>
</dbReference>
<keyword evidence="3" id="KW-1185">Reference proteome</keyword>
<evidence type="ECO:0000313" key="3">
    <source>
        <dbReference type="Proteomes" id="UP000064967"/>
    </source>
</evidence>
<dbReference type="KEGG" id="llu:AKJ09_04704"/>
<dbReference type="STRING" id="1391654.AKJ09_04704"/>
<dbReference type="AlphaFoldDB" id="A0A0K1PWY2"/>
<organism evidence="2 3">
    <name type="scientific">Labilithrix luteola</name>
    <dbReference type="NCBI Taxonomy" id="1391654"/>
    <lineage>
        <taxon>Bacteria</taxon>
        <taxon>Pseudomonadati</taxon>
        <taxon>Myxococcota</taxon>
        <taxon>Polyangia</taxon>
        <taxon>Polyangiales</taxon>
        <taxon>Labilitrichaceae</taxon>
        <taxon>Labilithrix</taxon>
    </lineage>
</organism>
<feature type="region of interest" description="Disordered" evidence="1">
    <location>
        <begin position="129"/>
        <end position="167"/>
    </location>
</feature>
<evidence type="ECO:0000256" key="1">
    <source>
        <dbReference type="SAM" id="MobiDB-lite"/>
    </source>
</evidence>
<dbReference type="EMBL" id="CP012333">
    <property type="protein sequence ID" value="AKU98040.1"/>
    <property type="molecule type" value="Genomic_DNA"/>
</dbReference>
<evidence type="ECO:0000313" key="2">
    <source>
        <dbReference type="EMBL" id="AKU98040.1"/>
    </source>
</evidence>
<name>A0A0K1PWY2_9BACT</name>
<accession>A0A0K1PWY2</accession>
<proteinExistence type="predicted"/>
<gene>
    <name evidence="2" type="ORF">AKJ09_04704</name>
</gene>